<dbReference type="InterPro" id="IPR002749">
    <property type="entry name" value="DUF63"/>
</dbReference>
<feature type="transmembrane region" description="Helical" evidence="1">
    <location>
        <begin position="226"/>
        <end position="244"/>
    </location>
</feature>
<dbReference type="RefSeq" id="WP_067148430.1">
    <property type="nucleotide sequence ID" value="NZ_CP014265.1"/>
</dbReference>
<protein>
    <recommendedName>
        <fullName evidence="4">DUF63 family protein</fullName>
    </recommendedName>
</protein>
<evidence type="ECO:0008006" key="4">
    <source>
        <dbReference type="Google" id="ProtNLM"/>
    </source>
</evidence>
<keyword evidence="1" id="KW-1133">Transmembrane helix</keyword>
<organism evidence="2 3">
    <name type="scientific">Methanobrevibacter olleyae</name>
    <dbReference type="NCBI Taxonomy" id="294671"/>
    <lineage>
        <taxon>Archaea</taxon>
        <taxon>Methanobacteriati</taxon>
        <taxon>Methanobacteriota</taxon>
        <taxon>Methanomada group</taxon>
        <taxon>Methanobacteria</taxon>
        <taxon>Methanobacteriales</taxon>
        <taxon>Methanobacteriaceae</taxon>
        <taxon>Methanobrevibacter</taxon>
    </lineage>
</organism>
<feature type="transmembrane region" description="Helical" evidence="1">
    <location>
        <begin position="113"/>
        <end position="133"/>
    </location>
</feature>
<evidence type="ECO:0000313" key="3">
    <source>
        <dbReference type="Proteomes" id="UP000066376"/>
    </source>
</evidence>
<dbReference type="PANTHER" id="PTHR40700">
    <property type="entry name" value="HYPOTHETICAL MEMBRANE PROTEIN, CONSERVED, DUF63 FAMILY"/>
    <property type="match status" value="1"/>
</dbReference>
<keyword evidence="1" id="KW-0472">Membrane</keyword>
<dbReference type="KEGG" id="mol:YLM1_1660"/>
<evidence type="ECO:0000313" key="2">
    <source>
        <dbReference type="EMBL" id="AMK16215.1"/>
    </source>
</evidence>
<sequence>MATVDTFIPDIIQTTFFSGYTIFNTVVYTLVLLIFILAIIKMFKKLEIDPLSIFFSIVPFIFLGCSIRALVDNGVYPKTVFLITPGLYILVGLLTILSFLFSVFLFNKRGIDYRYTLFYIGLLFLLPNIILFSNLNFTAIFYIFITWIFVSLIFIIISLLVLYIVNYNRYSNFYLVLEKIINYKINFSIVLAHLFDASTTFVALEYFNYSEQHVLPNALNQLFDTYITIFPMKIIVIVAVLYIIDRYFEDTTVKNLLKLTVFVLGLAPGLRNILTLAIATI</sequence>
<dbReference type="EMBL" id="CP014265">
    <property type="protein sequence ID" value="AMK16215.1"/>
    <property type="molecule type" value="Genomic_DNA"/>
</dbReference>
<keyword evidence="1" id="KW-0812">Transmembrane</keyword>
<feature type="transmembrane region" description="Helical" evidence="1">
    <location>
        <begin position="52"/>
        <end position="71"/>
    </location>
</feature>
<name>A0A126R3J0_METOL</name>
<dbReference type="Proteomes" id="UP000066376">
    <property type="component" value="Chromosome"/>
</dbReference>
<feature type="transmembrane region" description="Helical" evidence="1">
    <location>
        <begin position="185"/>
        <end position="206"/>
    </location>
</feature>
<dbReference type="PANTHER" id="PTHR40700:SF1">
    <property type="entry name" value="DUF63 DOMAIN-CONTAINING PROTEIN"/>
    <property type="match status" value="1"/>
</dbReference>
<dbReference type="PATRIC" id="fig|294671.3.peg.1726"/>
<dbReference type="GeneID" id="28489973"/>
<reference evidence="2 3" key="1">
    <citation type="journal article" date="2016" name="Genome Announc.">
        <title>Draft Genome Sequence of the Rumen Methanogen Methanobrevibacter olleyae YLM1.</title>
        <authorList>
            <person name="Kelly W.J."/>
            <person name="Li D."/>
            <person name="Lambie S.C."/>
            <person name="Cox F."/>
            <person name="Attwood G.T."/>
            <person name="Altermann E."/>
            <person name="Leahy S.C."/>
        </authorList>
    </citation>
    <scope>NUCLEOTIDE SEQUENCE [LARGE SCALE GENOMIC DNA]</scope>
    <source>
        <strain evidence="2 3">YLM1</strain>
    </source>
</reference>
<reference evidence="3" key="2">
    <citation type="submission" date="2016-02" db="EMBL/GenBank/DDBJ databases">
        <title>The draft genome sequence of the rumen methanogen Methanobrevibacter olleyae YLM1.</title>
        <authorList>
            <consortium name="New Zealand Agricultural Greenhouse Gas Research Centre/Pastoral Greenhouse Gas Research Consortium"/>
            <person name="Kelly W.J."/>
            <person name="Li D."/>
            <person name="Lambie S.C."/>
            <person name="Attwood G.T."/>
            <person name="Altermann E."/>
            <person name="Leahy S.C."/>
        </authorList>
    </citation>
    <scope>NUCLEOTIDE SEQUENCE [LARGE SCALE GENOMIC DNA]</scope>
    <source>
        <strain evidence="3">YLM1</strain>
    </source>
</reference>
<evidence type="ECO:0000256" key="1">
    <source>
        <dbReference type="SAM" id="Phobius"/>
    </source>
</evidence>
<dbReference type="STRING" id="294671.YLM1_1660"/>
<keyword evidence="3" id="KW-1185">Reference proteome</keyword>
<feature type="transmembrane region" description="Helical" evidence="1">
    <location>
        <begin position="256"/>
        <end position="279"/>
    </location>
</feature>
<gene>
    <name evidence="2" type="ORF">YLM1_1660</name>
</gene>
<dbReference type="Pfam" id="PF01889">
    <property type="entry name" value="DUF63"/>
    <property type="match status" value="1"/>
</dbReference>
<dbReference type="AlphaFoldDB" id="A0A126R3J0"/>
<feature type="transmembrane region" description="Helical" evidence="1">
    <location>
        <begin position="139"/>
        <end position="165"/>
    </location>
</feature>
<feature type="transmembrane region" description="Helical" evidence="1">
    <location>
        <begin position="20"/>
        <end position="40"/>
    </location>
</feature>
<feature type="transmembrane region" description="Helical" evidence="1">
    <location>
        <begin position="83"/>
        <end position="106"/>
    </location>
</feature>
<proteinExistence type="predicted"/>
<accession>A0A126R3J0</accession>